<accession>W4LS90</accession>
<dbReference type="HOGENOM" id="CLU_3355190_0_0_7"/>
<keyword evidence="2" id="KW-1185">Reference proteome</keyword>
<dbReference type="AlphaFoldDB" id="W4LS90"/>
<evidence type="ECO:0000313" key="2">
    <source>
        <dbReference type="Proteomes" id="UP000019140"/>
    </source>
</evidence>
<evidence type="ECO:0000313" key="1">
    <source>
        <dbReference type="EMBL" id="ETX00818.1"/>
    </source>
</evidence>
<gene>
    <name evidence="1" type="ORF">ETSY2_38400</name>
</gene>
<proteinExistence type="predicted"/>
<organism evidence="1 2">
    <name type="scientific">Candidatus Entotheonella gemina</name>
    <dbReference type="NCBI Taxonomy" id="1429439"/>
    <lineage>
        <taxon>Bacteria</taxon>
        <taxon>Pseudomonadati</taxon>
        <taxon>Nitrospinota/Tectimicrobiota group</taxon>
        <taxon>Candidatus Tectimicrobiota</taxon>
        <taxon>Candidatus Entotheonellia</taxon>
        <taxon>Candidatus Entotheonellales</taxon>
        <taxon>Candidatus Entotheonellaceae</taxon>
        <taxon>Candidatus Entotheonella</taxon>
    </lineage>
</organism>
<comment type="caution">
    <text evidence="1">The sequence shown here is derived from an EMBL/GenBank/DDBJ whole genome shotgun (WGS) entry which is preliminary data.</text>
</comment>
<sequence length="36" mass="3867">MLGLIIAVVVTDASTDDRQGLVELRPNILPMSQTAE</sequence>
<reference evidence="1 2" key="1">
    <citation type="journal article" date="2014" name="Nature">
        <title>An environmental bacterial taxon with a large and distinct metabolic repertoire.</title>
        <authorList>
            <person name="Wilson M.C."/>
            <person name="Mori T."/>
            <person name="Ruckert C."/>
            <person name="Uria A.R."/>
            <person name="Helf M.J."/>
            <person name="Takada K."/>
            <person name="Gernert C."/>
            <person name="Steffens U.A."/>
            <person name="Heycke N."/>
            <person name="Schmitt S."/>
            <person name="Rinke C."/>
            <person name="Helfrich E.J."/>
            <person name="Brachmann A.O."/>
            <person name="Gurgui C."/>
            <person name="Wakimoto T."/>
            <person name="Kracht M."/>
            <person name="Crusemann M."/>
            <person name="Hentschel U."/>
            <person name="Abe I."/>
            <person name="Matsunaga S."/>
            <person name="Kalinowski J."/>
            <person name="Takeyama H."/>
            <person name="Piel J."/>
        </authorList>
    </citation>
    <scope>NUCLEOTIDE SEQUENCE [LARGE SCALE GENOMIC DNA]</scope>
    <source>
        <strain evidence="2">TSY2</strain>
    </source>
</reference>
<protein>
    <submittedName>
        <fullName evidence="1">Uncharacterized protein</fullName>
    </submittedName>
</protein>
<dbReference type="EMBL" id="AZHX01001688">
    <property type="protein sequence ID" value="ETX00818.1"/>
    <property type="molecule type" value="Genomic_DNA"/>
</dbReference>
<name>W4LS90_9BACT</name>
<dbReference type="Proteomes" id="UP000019140">
    <property type="component" value="Unassembled WGS sequence"/>
</dbReference>